<sequence length="154" mass="17054">MNGPKPPKLALVAHFGDPGPQSHSNLSQRLPKSCHICRQEHRILQCPRFQSATAAERLDLLKRFNGCRNCLHPTHRTRDCQSTFSCRICRQRHHTELHLPSSTDAEPVSTATNPPDEDSPQLGFAGTNVNGTTGVLLGTVVAYIRDASGKYQKF</sequence>
<proteinExistence type="predicted"/>
<feature type="region of interest" description="Disordered" evidence="1">
    <location>
        <begin position="100"/>
        <end position="126"/>
    </location>
</feature>
<evidence type="ECO:0000313" key="2">
    <source>
        <dbReference type="EMBL" id="JAG42010.1"/>
    </source>
</evidence>
<dbReference type="EMBL" id="GBHO01001594">
    <property type="protein sequence ID" value="JAG42010.1"/>
    <property type="molecule type" value="Transcribed_RNA"/>
</dbReference>
<dbReference type="PANTHER" id="PTHR47331">
    <property type="entry name" value="PHD-TYPE DOMAIN-CONTAINING PROTEIN"/>
    <property type="match status" value="1"/>
</dbReference>
<feature type="non-terminal residue" evidence="2">
    <location>
        <position position="154"/>
    </location>
</feature>
<keyword evidence="2" id="KW-0347">Helicase</keyword>
<organism evidence="2">
    <name type="scientific">Lygus hesperus</name>
    <name type="common">Western plant bug</name>
    <dbReference type="NCBI Taxonomy" id="30085"/>
    <lineage>
        <taxon>Eukaryota</taxon>
        <taxon>Metazoa</taxon>
        <taxon>Ecdysozoa</taxon>
        <taxon>Arthropoda</taxon>
        <taxon>Hexapoda</taxon>
        <taxon>Insecta</taxon>
        <taxon>Pterygota</taxon>
        <taxon>Neoptera</taxon>
        <taxon>Paraneoptera</taxon>
        <taxon>Hemiptera</taxon>
        <taxon>Heteroptera</taxon>
        <taxon>Panheteroptera</taxon>
        <taxon>Cimicomorpha</taxon>
        <taxon>Miridae</taxon>
        <taxon>Mirini</taxon>
        <taxon>Lygus</taxon>
    </lineage>
</organism>
<dbReference type="GO" id="GO:0004386">
    <property type="term" value="F:helicase activity"/>
    <property type="evidence" value="ECO:0007669"/>
    <property type="project" value="UniProtKB-KW"/>
</dbReference>
<reference evidence="2" key="2">
    <citation type="submission" date="2014-07" db="EMBL/GenBank/DDBJ databases">
        <authorList>
            <person name="Hull J."/>
        </authorList>
    </citation>
    <scope>NUCLEOTIDE SEQUENCE</scope>
</reference>
<evidence type="ECO:0000256" key="1">
    <source>
        <dbReference type="SAM" id="MobiDB-lite"/>
    </source>
</evidence>
<keyword evidence="2" id="KW-0547">Nucleotide-binding</keyword>
<name>A0A0A9ZHT7_LYGHE</name>
<keyword evidence="2" id="KW-0378">Hydrolase</keyword>
<dbReference type="AlphaFoldDB" id="A0A0A9ZHT7"/>
<accession>A0A0A9ZHT7</accession>
<feature type="compositionally biased region" description="Polar residues" evidence="1">
    <location>
        <begin position="100"/>
        <end position="113"/>
    </location>
</feature>
<reference evidence="2" key="1">
    <citation type="journal article" date="2014" name="PLoS ONE">
        <title>Transcriptome-Based Identification of ABC Transporters in the Western Tarnished Plant Bug Lygus hesperus.</title>
        <authorList>
            <person name="Hull J.J."/>
            <person name="Chaney K."/>
            <person name="Geib S.M."/>
            <person name="Fabrick J.A."/>
            <person name="Brent C.S."/>
            <person name="Walsh D."/>
            <person name="Lavine L.C."/>
        </authorList>
    </citation>
    <scope>NUCLEOTIDE SEQUENCE</scope>
</reference>
<keyword evidence="2" id="KW-0067">ATP-binding</keyword>
<protein>
    <submittedName>
        <fullName evidence="2">ATP-dependent RNA helicase glh-1</fullName>
    </submittedName>
</protein>
<gene>
    <name evidence="2" type="primary">glh-1</name>
    <name evidence="2" type="ORF">CM83_105311</name>
</gene>